<feature type="binding site" evidence="7">
    <location>
        <position position="139"/>
    </location>
    <ligand>
        <name>substrate</name>
    </ligand>
</feature>
<dbReference type="EC" id="2.7.1.71" evidence="7"/>
<dbReference type="InterPro" id="IPR000623">
    <property type="entry name" value="Shikimate_kinase/TSH1"/>
</dbReference>
<dbReference type="InterPro" id="IPR031322">
    <property type="entry name" value="Shikimate/glucono_kinase"/>
</dbReference>
<dbReference type="GO" id="GO:0000287">
    <property type="term" value="F:magnesium ion binding"/>
    <property type="evidence" value="ECO:0007669"/>
    <property type="project" value="UniProtKB-UniRule"/>
</dbReference>
<comment type="caution">
    <text evidence="7">Lacks conserved residue(s) required for the propagation of feature annotation.</text>
</comment>
<evidence type="ECO:0000256" key="2">
    <source>
        <dbReference type="ARBA" id="ARBA00022679"/>
    </source>
</evidence>
<keyword evidence="2 7" id="KW-0808">Transferase</keyword>
<feature type="binding site" evidence="7">
    <location>
        <position position="122"/>
    </location>
    <ligand>
        <name>ATP</name>
        <dbReference type="ChEBI" id="CHEBI:30616"/>
    </ligand>
</feature>
<protein>
    <recommendedName>
        <fullName evidence="7">Shikimate kinase</fullName>
        <shortName evidence="7">SK</shortName>
        <ecNumber evidence="7">2.7.1.71</ecNumber>
    </recommendedName>
</protein>
<keyword evidence="7" id="KW-0963">Cytoplasm</keyword>
<keyword evidence="6 7" id="KW-0057">Aromatic amino acid biosynthesis</keyword>
<dbReference type="PANTHER" id="PTHR21087:SF16">
    <property type="entry name" value="SHIKIMATE KINASE 1, CHLOROPLASTIC"/>
    <property type="match status" value="1"/>
</dbReference>
<dbReference type="PANTHER" id="PTHR21087">
    <property type="entry name" value="SHIKIMATE KINASE"/>
    <property type="match status" value="1"/>
</dbReference>
<proteinExistence type="inferred from homology"/>
<evidence type="ECO:0000256" key="5">
    <source>
        <dbReference type="ARBA" id="ARBA00022840"/>
    </source>
</evidence>
<feature type="binding site" evidence="7">
    <location>
        <begin position="16"/>
        <end position="21"/>
    </location>
    <ligand>
        <name>ATP</name>
        <dbReference type="ChEBI" id="CHEBI:30616"/>
    </ligand>
</feature>
<dbReference type="GO" id="GO:0005524">
    <property type="term" value="F:ATP binding"/>
    <property type="evidence" value="ECO:0007669"/>
    <property type="project" value="UniProtKB-UniRule"/>
</dbReference>
<organism evidence="8 9">
    <name type="scientific">Natronocella acetinitrilica</name>
    <dbReference type="NCBI Taxonomy" id="414046"/>
    <lineage>
        <taxon>Bacteria</taxon>
        <taxon>Pseudomonadati</taxon>
        <taxon>Pseudomonadota</taxon>
        <taxon>Gammaproteobacteria</taxon>
        <taxon>Chromatiales</taxon>
        <taxon>Ectothiorhodospiraceae</taxon>
        <taxon>Natronocella</taxon>
    </lineage>
</organism>
<dbReference type="GO" id="GO:0008652">
    <property type="term" value="P:amino acid biosynthetic process"/>
    <property type="evidence" value="ECO:0007669"/>
    <property type="project" value="UniProtKB-KW"/>
</dbReference>
<dbReference type="GO" id="GO:0005829">
    <property type="term" value="C:cytosol"/>
    <property type="evidence" value="ECO:0007669"/>
    <property type="project" value="TreeGrafter"/>
</dbReference>
<dbReference type="GO" id="GO:0009423">
    <property type="term" value="P:chorismate biosynthetic process"/>
    <property type="evidence" value="ECO:0007669"/>
    <property type="project" value="UniProtKB-UniRule"/>
</dbReference>
<dbReference type="RefSeq" id="WP_253478248.1">
    <property type="nucleotide sequence ID" value="NZ_JALJXV010000005.1"/>
</dbReference>
<comment type="cofactor">
    <cofactor evidence="7">
        <name>Mg(2+)</name>
        <dbReference type="ChEBI" id="CHEBI:18420"/>
    </cofactor>
    <text evidence="7">Binds 1 Mg(2+) ion per subunit.</text>
</comment>
<dbReference type="AlphaFoldDB" id="A0AAE3KC01"/>
<evidence type="ECO:0000313" key="9">
    <source>
        <dbReference type="Proteomes" id="UP001205843"/>
    </source>
</evidence>
<keyword evidence="9" id="KW-1185">Reference proteome</keyword>
<comment type="similarity">
    <text evidence="7">Belongs to the shikimate kinase family.</text>
</comment>
<dbReference type="CDD" id="cd00464">
    <property type="entry name" value="SK"/>
    <property type="match status" value="1"/>
</dbReference>
<comment type="function">
    <text evidence="7">Catalyzes the specific phosphorylation of the 3-hydroxyl group of shikimic acid using ATP as a cosubstrate.</text>
</comment>
<keyword evidence="7" id="KW-0460">Magnesium</keyword>
<dbReference type="Gene3D" id="3.40.50.300">
    <property type="entry name" value="P-loop containing nucleotide triphosphate hydrolases"/>
    <property type="match status" value="1"/>
</dbReference>
<comment type="catalytic activity">
    <reaction evidence="7">
        <text>shikimate + ATP = 3-phosphoshikimate + ADP + H(+)</text>
        <dbReference type="Rhea" id="RHEA:13121"/>
        <dbReference type="ChEBI" id="CHEBI:15378"/>
        <dbReference type="ChEBI" id="CHEBI:30616"/>
        <dbReference type="ChEBI" id="CHEBI:36208"/>
        <dbReference type="ChEBI" id="CHEBI:145989"/>
        <dbReference type="ChEBI" id="CHEBI:456216"/>
        <dbReference type="EC" id="2.7.1.71"/>
    </reaction>
</comment>
<dbReference type="GO" id="GO:0004765">
    <property type="term" value="F:shikimate kinase activity"/>
    <property type="evidence" value="ECO:0007669"/>
    <property type="project" value="UniProtKB-UniRule"/>
</dbReference>
<name>A0AAE3KC01_9GAMM</name>
<accession>A0AAE3KC01</accession>
<evidence type="ECO:0000256" key="1">
    <source>
        <dbReference type="ARBA" id="ARBA00022605"/>
    </source>
</evidence>
<keyword evidence="5 7" id="KW-0067">ATP-binding</keyword>
<evidence type="ECO:0000256" key="3">
    <source>
        <dbReference type="ARBA" id="ARBA00022741"/>
    </source>
</evidence>
<feature type="binding site" evidence="7">
    <location>
        <position position="84"/>
    </location>
    <ligand>
        <name>substrate</name>
    </ligand>
</feature>
<dbReference type="InterPro" id="IPR027417">
    <property type="entry name" value="P-loop_NTPase"/>
</dbReference>
<feature type="binding site" evidence="7">
    <location>
        <position position="38"/>
    </location>
    <ligand>
        <name>substrate</name>
    </ligand>
</feature>
<comment type="subcellular location">
    <subcellularLocation>
        <location evidence="7">Cytoplasm</location>
    </subcellularLocation>
</comment>
<comment type="pathway">
    <text evidence="7">Metabolic intermediate biosynthesis; chorismate biosynthesis; chorismate from D-erythrose 4-phosphate and phosphoenolpyruvate: step 5/7.</text>
</comment>
<dbReference type="Proteomes" id="UP001205843">
    <property type="component" value="Unassembled WGS sequence"/>
</dbReference>
<comment type="subunit">
    <text evidence="7">Monomer.</text>
</comment>
<gene>
    <name evidence="7" type="primary">aroK</name>
    <name evidence="8" type="ORF">J2T57_002334</name>
</gene>
<evidence type="ECO:0000256" key="4">
    <source>
        <dbReference type="ARBA" id="ARBA00022777"/>
    </source>
</evidence>
<dbReference type="Pfam" id="PF01202">
    <property type="entry name" value="SKI"/>
    <property type="match status" value="1"/>
</dbReference>
<keyword evidence="7" id="KW-0479">Metal-binding</keyword>
<dbReference type="SUPFAM" id="SSF52540">
    <property type="entry name" value="P-loop containing nucleoside triphosphate hydrolases"/>
    <property type="match status" value="1"/>
</dbReference>
<sequence length="173" mass="18612">MILDANSHPIFIGMPGSGKSTLGRAVAKRLGRAFIDTDERMESTTGLSLQTYMDTHGPAAFARLESATGLGLSPSEPTLVATGGSMIYSDEAMAHLARLGPVVFLDVPLEILQARVGCGSDRGLLQRQSGGLSALWEERRPFYLRHADLIVPLEEGDPNAQAEHIARLLSTRE</sequence>
<dbReference type="GO" id="GO:0009073">
    <property type="term" value="P:aromatic amino acid family biosynthetic process"/>
    <property type="evidence" value="ECO:0007669"/>
    <property type="project" value="UniProtKB-KW"/>
</dbReference>
<keyword evidence="4 7" id="KW-0418">Kinase</keyword>
<comment type="caution">
    <text evidence="8">The sequence shown here is derived from an EMBL/GenBank/DDBJ whole genome shotgun (WGS) entry which is preliminary data.</text>
</comment>
<evidence type="ECO:0000256" key="6">
    <source>
        <dbReference type="ARBA" id="ARBA00023141"/>
    </source>
</evidence>
<dbReference type="EMBL" id="JALJXV010000005">
    <property type="protein sequence ID" value="MCP1675186.1"/>
    <property type="molecule type" value="Genomic_DNA"/>
</dbReference>
<reference evidence="8" key="1">
    <citation type="submission" date="2022-03" db="EMBL/GenBank/DDBJ databases">
        <title>Genomic Encyclopedia of Type Strains, Phase III (KMG-III): the genomes of soil and plant-associated and newly described type strains.</title>
        <authorList>
            <person name="Whitman W."/>
        </authorList>
    </citation>
    <scope>NUCLEOTIDE SEQUENCE</scope>
    <source>
        <strain evidence="8">ANL 6-2</strain>
    </source>
</reference>
<feature type="binding site" evidence="7">
    <location>
        <position position="20"/>
    </location>
    <ligand>
        <name>Mg(2+)</name>
        <dbReference type="ChEBI" id="CHEBI:18420"/>
    </ligand>
</feature>
<evidence type="ECO:0000313" key="8">
    <source>
        <dbReference type="EMBL" id="MCP1675186.1"/>
    </source>
</evidence>
<keyword evidence="3 7" id="KW-0547">Nucleotide-binding</keyword>
<dbReference type="PRINTS" id="PR01100">
    <property type="entry name" value="SHIKIMTKNASE"/>
</dbReference>
<evidence type="ECO:0000256" key="7">
    <source>
        <dbReference type="HAMAP-Rule" id="MF_00109"/>
    </source>
</evidence>
<keyword evidence="1 7" id="KW-0028">Amino-acid biosynthesis</keyword>
<dbReference type="HAMAP" id="MF_00109">
    <property type="entry name" value="Shikimate_kinase"/>
    <property type="match status" value="1"/>
</dbReference>